<organism evidence="2 3">
    <name type="scientific">Rhodopirellula baltica (strain DSM 10527 / NCIMB 13988 / SH1)</name>
    <dbReference type="NCBI Taxonomy" id="243090"/>
    <lineage>
        <taxon>Bacteria</taxon>
        <taxon>Pseudomonadati</taxon>
        <taxon>Planctomycetota</taxon>
        <taxon>Planctomycetia</taxon>
        <taxon>Pirellulales</taxon>
        <taxon>Pirellulaceae</taxon>
        <taxon>Rhodopirellula</taxon>
    </lineage>
</organism>
<reference evidence="2 3" key="1">
    <citation type="journal article" date="2003" name="Proc. Natl. Acad. Sci. U.S.A.">
        <title>Complete genome sequence of the marine planctomycete Pirellula sp. strain 1.</title>
        <authorList>
            <person name="Gloeckner F.O."/>
            <person name="Kube M."/>
            <person name="Bauer M."/>
            <person name="Teeling H."/>
            <person name="Lombardot T."/>
            <person name="Ludwig W."/>
            <person name="Gade D."/>
            <person name="Beck A."/>
            <person name="Borzym K."/>
            <person name="Heitmann K."/>
            <person name="Rabus R."/>
            <person name="Schlesner H."/>
            <person name="Amann R."/>
            <person name="Reinhardt R."/>
        </authorList>
    </citation>
    <scope>NUCLEOTIDE SEQUENCE [LARGE SCALE GENOMIC DNA]</scope>
    <source>
        <strain evidence="3">DSM 10527 / NCIMB 13988 / SH1</strain>
    </source>
</reference>
<name>Q7UTU1_RHOBA</name>
<gene>
    <name evidence="2" type="ordered locus">RB3682</name>
</gene>
<dbReference type="EMBL" id="BX294139">
    <property type="protein sequence ID" value="CAD73343.1"/>
    <property type="molecule type" value="Genomic_DNA"/>
</dbReference>
<dbReference type="STRING" id="243090.RB3682"/>
<dbReference type="EnsemblBacteria" id="CAD73343">
    <property type="protein sequence ID" value="CAD73343"/>
    <property type="gene ID" value="RB3682"/>
</dbReference>
<evidence type="ECO:0000313" key="3">
    <source>
        <dbReference type="Proteomes" id="UP000001025"/>
    </source>
</evidence>
<dbReference type="AlphaFoldDB" id="Q7UTU1"/>
<sequence length="106" mass="12474">METGVWLRESRKRRAAGNAELILAWTQRLCITIQLAPRSGRREESPSRESRRREESSRTRGFSLRLFRDGWGKDSSPRPLREVTAILRSRPLTSKRTTHRWHADTF</sequence>
<keyword evidence="3" id="KW-1185">Reference proteome</keyword>
<feature type="region of interest" description="Disordered" evidence="1">
    <location>
        <begin position="36"/>
        <end position="59"/>
    </location>
</feature>
<proteinExistence type="predicted"/>
<dbReference type="KEGG" id="rba:RB3682"/>
<accession>Q7UTU1</accession>
<evidence type="ECO:0000313" key="2">
    <source>
        <dbReference type="EMBL" id="CAD73343.1"/>
    </source>
</evidence>
<dbReference type="Proteomes" id="UP000001025">
    <property type="component" value="Chromosome"/>
</dbReference>
<feature type="compositionally biased region" description="Basic and acidic residues" evidence="1">
    <location>
        <begin position="40"/>
        <end position="58"/>
    </location>
</feature>
<protein>
    <submittedName>
        <fullName evidence="2">Uncharacterized protein</fullName>
    </submittedName>
</protein>
<evidence type="ECO:0000256" key="1">
    <source>
        <dbReference type="SAM" id="MobiDB-lite"/>
    </source>
</evidence>
<dbReference type="HOGENOM" id="CLU_2221123_0_0_0"/>
<dbReference type="InParanoid" id="Q7UTU1"/>